<dbReference type="PaxDb" id="8022-A0A060Z3D6"/>
<evidence type="ECO:0000256" key="2">
    <source>
        <dbReference type="ARBA" id="ARBA00004362"/>
    </source>
</evidence>
<dbReference type="EMBL" id="FR937110">
    <property type="protein sequence ID" value="CDQ98387.1"/>
    <property type="molecule type" value="Genomic_DNA"/>
</dbReference>
<feature type="binding site" evidence="13">
    <location>
        <position position="39"/>
    </location>
    <ligand>
        <name>FAD</name>
        <dbReference type="ChEBI" id="CHEBI:57692"/>
    </ligand>
</feature>
<reference evidence="16" key="2">
    <citation type="submission" date="2014-03" db="EMBL/GenBank/DDBJ databases">
        <authorList>
            <person name="Genoscope - CEA"/>
        </authorList>
    </citation>
    <scope>NUCLEOTIDE SEQUENCE</scope>
</reference>
<dbReference type="Proteomes" id="UP000193380">
    <property type="component" value="Unassembled WGS sequence"/>
</dbReference>
<keyword evidence="8" id="KW-1133">Transmembrane helix</keyword>
<accession>A0A060Z3D6</accession>
<dbReference type="PANTHER" id="PTHR43563:SF11">
    <property type="entry name" value="AMINE OXIDASE [FLAVIN-CONTAINING] A"/>
    <property type="match status" value="1"/>
</dbReference>
<reference evidence="16" key="1">
    <citation type="journal article" date="2014" name="Nat. Commun.">
        <title>The rainbow trout genome provides novel insights into evolution after whole-genome duplication in vertebrates.</title>
        <authorList>
            <person name="Berthelot C."/>
            <person name="Brunet F."/>
            <person name="Chalopin D."/>
            <person name="Juanchich A."/>
            <person name="Bernard M."/>
            <person name="Noel B."/>
            <person name="Bento P."/>
            <person name="Da Silva C."/>
            <person name="Labadie K."/>
            <person name="Alberti A."/>
            <person name="Aury J.M."/>
            <person name="Louis A."/>
            <person name="Dehais P."/>
            <person name="Bardou P."/>
            <person name="Montfort J."/>
            <person name="Klopp C."/>
            <person name="Cabau C."/>
            <person name="Gaspin C."/>
            <person name="Thorgaard G.H."/>
            <person name="Boussaha M."/>
            <person name="Quillet E."/>
            <person name="Guyomard R."/>
            <person name="Galiana D."/>
            <person name="Bobe J."/>
            <person name="Volff J.N."/>
            <person name="Genet C."/>
            <person name="Wincker P."/>
            <person name="Jaillon O."/>
            <person name="Roest Crollius H."/>
            <person name="Guiguen Y."/>
        </authorList>
    </citation>
    <scope>NUCLEOTIDE SEQUENCE [LARGE SCALE GENOMIC DNA]</scope>
</reference>
<keyword evidence="11" id="KW-0472">Membrane</keyword>
<dbReference type="GO" id="GO:0008131">
    <property type="term" value="F:primary methylamine oxidase activity"/>
    <property type="evidence" value="ECO:0007669"/>
    <property type="project" value="UniProtKB-ARBA"/>
</dbReference>
<dbReference type="InterPro" id="IPR002937">
    <property type="entry name" value="Amino_oxidase"/>
</dbReference>
<feature type="binding site" evidence="13">
    <location>
        <position position="147"/>
    </location>
    <ligand>
        <name>substrate</name>
    </ligand>
</feature>
<dbReference type="GO" id="GO:0097621">
    <property type="term" value="F:monoamine oxidase activity"/>
    <property type="evidence" value="ECO:0007669"/>
    <property type="project" value="UniProtKB-EC"/>
</dbReference>
<evidence type="ECO:0000256" key="8">
    <source>
        <dbReference type="ARBA" id="ARBA00022989"/>
    </source>
</evidence>
<evidence type="ECO:0000313" key="16">
    <source>
        <dbReference type="EMBL" id="CDQ98387.1"/>
    </source>
</evidence>
<gene>
    <name evidence="16" type="ORF">GSONMT00058999001</name>
</gene>
<evidence type="ECO:0000313" key="17">
    <source>
        <dbReference type="Proteomes" id="UP000193380"/>
    </source>
</evidence>
<evidence type="ECO:0000256" key="3">
    <source>
        <dbReference type="ARBA" id="ARBA00005995"/>
    </source>
</evidence>
<dbReference type="InterPro" id="IPR050703">
    <property type="entry name" value="Flavin_MAO"/>
</dbReference>
<keyword evidence="7 14" id="KW-0274">FAD</keyword>
<comment type="cofactor">
    <cofactor evidence="1 14">
        <name>FAD</name>
        <dbReference type="ChEBI" id="CHEBI:57692"/>
    </cofactor>
</comment>
<evidence type="ECO:0000256" key="4">
    <source>
        <dbReference type="ARBA" id="ARBA00022630"/>
    </source>
</evidence>
<name>A0A060Z3D6_ONCMY</name>
<dbReference type="InterPro" id="IPR036188">
    <property type="entry name" value="FAD/NAD-bd_sf"/>
</dbReference>
<dbReference type="GO" id="GO:0005741">
    <property type="term" value="C:mitochondrial outer membrane"/>
    <property type="evidence" value="ECO:0007669"/>
    <property type="project" value="UniProtKB-SubCell"/>
</dbReference>
<evidence type="ECO:0000256" key="10">
    <source>
        <dbReference type="ARBA" id="ARBA00023128"/>
    </source>
</evidence>
<evidence type="ECO:0000256" key="14">
    <source>
        <dbReference type="RuleBase" id="RU362067"/>
    </source>
</evidence>
<evidence type="ECO:0000259" key="15">
    <source>
        <dbReference type="Pfam" id="PF01593"/>
    </source>
</evidence>
<dbReference type="SUPFAM" id="SSF54373">
    <property type="entry name" value="FAD-linked reductases, C-terminal domain"/>
    <property type="match status" value="1"/>
</dbReference>
<dbReference type="Pfam" id="PF01593">
    <property type="entry name" value="Amino_oxidase"/>
    <property type="match status" value="1"/>
</dbReference>
<dbReference type="STRING" id="8022.A0A060Z3D6"/>
<comment type="subcellular location">
    <subcellularLocation>
        <location evidence="2">Mitochondrion outer membrane</location>
        <topology evidence="2">Single-pass type IV membrane protein</topology>
        <orientation evidence="2">Cytoplasmic side</orientation>
    </subcellularLocation>
</comment>
<evidence type="ECO:0000256" key="1">
    <source>
        <dbReference type="ARBA" id="ARBA00001974"/>
    </source>
</evidence>
<dbReference type="GO" id="GO:0050660">
    <property type="term" value="F:flavin adenine dinucleotide binding"/>
    <property type="evidence" value="ECO:0007669"/>
    <property type="project" value="TreeGrafter"/>
</dbReference>
<protein>
    <recommendedName>
        <fullName evidence="14">Amine oxidase</fullName>
        <ecNumber evidence="14">1.4.3.-</ecNumber>
    </recommendedName>
</protein>
<keyword evidence="6" id="KW-1000">Mitochondrion outer membrane</keyword>
<dbReference type="Gene3D" id="3.50.50.60">
    <property type="entry name" value="FAD/NAD(P)-binding domain"/>
    <property type="match status" value="1"/>
</dbReference>
<feature type="domain" description="Amine oxidase" evidence="15">
    <location>
        <begin position="14"/>
        <end position="185"/>
    </location>
</feature>
<comment type="catalytic activity">
    <reaction evidence="12">
        <text>a secondary aliphatic amine + O2 + H2O = a primary amine + an aldehyde + H2O2</text>
        <dbReference type="Rhea" id="RHEA:26414"/>
        <dbReference type="ChEBI" id="CHEBI:15377"/>
        <dbReference type="ChEBI" id="CHEBI:15379"/>
        <dbReference type="ChEBI" id="CHEBI:16240"/>
        <dbReference type="ChEBI" id="CHEBI:17478"/>
        <dbReference type="ChEBI" id="CHEBI:58855"/>
        <dbReference type="ChEBI" id="CHEBI:65296"/>
        <dbReference type="EC" id="1.4.3.4"/>
    </reaction>
</comment>
<comment type="similarity">
    <text evidence="3 14">Belongs to the flavin monoamine oxidase family.</text>
</comment>
<dbReference type="EC" id="1.4.3.-" evidence="14"/>
<sequence>MTDDTVFAFQERKFLGGSSQISECMAKELGERVKMESPVYKIDQTGDMVEVETLNKETYKAKYVIVATPPGLNLKMHFNPELPPLRNQLIHRVPMGSVIKCIVYYRENFWRKKGYCGTMVIEEEEAPIGLTLDDTKPDGTVPAIMGFILARKCRKLCGLTKEERKKRICEIYSRVLGSEEALHVSGTITVTTATTATTTTADTTTTTTTTAAATTATTTTTTTATTTTVTVQI</sequence>
<proteinExistence type="inferred from homology"/>
<evidence type="ECO:0000256" key="7">
    <source>
        <dbReference type="ARBA" id="ARBA00022827"/>
    </source>
</evidence>
<evidence type="ECO:0000256" key="11">
    <source>
        <dbReference type="ARBA" id="ARBA00023136"/>
    </source>
</evidence>
<evidence type="ECO:0000256" key="12">
    <source>
        <dbReference type="ARBA" id="ARBA00048448"/>
    </source>
</evidence>
<dbReference type="InterPro" id="IPR001613">
    <property type="entry name" value="Flavin_amine_oxidase"/>
</dbReference>
<organism evidence="16 17">
    <name type="scientific">Oncorhynchus mykiss</name>
    <name type="common">Rainbow trout</name>
    <name type="synonym">Salmo gairdneri</name>
    <dbReference type="NCBI Taxonomy" id="8022"/>
    <lineage>
        <taxon>Eukaryota</taxon>
        <taxon>Metazoa</taxon>
        <taxon>Chordata</taxon>
        <taxon>Craniata</taxon>
        <taxon>Vertebrata</taxon>
        <taxon>Euteleostomi</taxon>
        <taxon>Actinopterygii</taxon>
        <taxon>Neopterygii</taxon>
        <taxon>Teleostei</taxon>
        <taxon>Protacanthopterygii</taxon>
        <taxon>Salmoniformes</taxon>
        <taxon>Salmonidae</taxon>
        <taxon>Salmoninae</taxon>
        <taxon>Oncorhynchus</taxon>
    </lineage>
</organism>
<keyword evidence="10" id="KW-0496">Mitochondrion</keyword>
<evidence type="ECO:0000256" key="5">
    <source>
        <dbReference type="ARBA" id="ARBA00022692"/>
    </source>
</evidence>
<evidence type="ECO:0000256" key="9">
    <source>
        <dbReference type="ARBA" id="ARBA00023002"/>
    </source>
</evidence>
<evidence type="ECO:0000256" key="6">
    <source>
        <dbReference type="ARBA" id="ARBA00022787"/>
    </source>
</evidence>
<dbReference type="PRINTS" id="PR00757">
    <property type="entry name" value="AMINEOXDASEF"/>
</dbReference>
<keyword evidence="4 14" id="KW-0285">Flavoprotein</keyword>
<dbReference type="AlphaFoldDB" id="A0A060Z3D6"/>
<dbReference type="PANTHER" id="PTHR43563">
    <property type="entry name" value="AMINE OXIDASE"/>
    <property type="match status" value="1"/>
</dbReference>
<dbReference type="SUPFAM" id="SSF51905">
    <property type="entry name" value="FAD/NAD(P)-binding domain"/>
    <property type="match status" value="1"/>
</dbReference>
<keyword evidence="9 14" id="KW-0560">Oxidoreductase</keyword>
<evidence type="ECO:0000256" key="13">
    <source>
        <dbReference type="PIRSR" id="PIRSR601613-1"/>
    </source>
</evidence>
<keyword evidence="5" id="KW-0812">Transmembrane</keyword>